<feature type="transmembrane region" description="Helical" evidence="1">
    <location>
        <begin position="111"/>
        <end position="130"/>
    </location>
</feature>
<feature type="transmembrane region" description="Helical" evidence="1">
    <location>
        <begin position="163"/>
        <end position="184"/>
    </location>
</feature>
<proteinExistence type="predicted"/>
<dbReference type="EMBL" id="LK023323">
    <property type="protein sequence ID" value="CDS07195.1"/>
    <property type="molecule type" value="Genomic_DNA"/>
</dbReference>
<name>A0A077WIN6_9FUNG</name>
<dbReference type="OrthoDB" id="10043543at2759"/>
<reference evidence="2" key="1">
    <citation type="journal article" date="2014" name="Genome Announc.">
        <title>De novo whole-genome sequence and genome annotation of Lichtheimia ramosa.</title>
        <authorList>
            <person name="Linde J."/>
            <person name="Schwartze V."/>
            <person name="Binder U."/>
            <person name="Lass-Florl C."/>
            <person name="Voigt K."/>
            <person name="Horn F."/>
        </authorList>
    </citation>
    <scope>NUCLEOTIDE SEQUENCE</scope>
    <source>
        <strain evidence="2">JMRC FSU:6197</strain>
    </source>
</reference>
<evidence type="ECO:0000313" key="2">
    <source>
        <dbReference type="EMBL" id="CDS07195.1"/>
    </source>
</evidence>
<protein>
    <submittedName>
        <fullName evidence="2">Uncharacterized protein</fullName>
    </submittedName>
</protein>
<evidence type="ECO:0000256" key="1">
    <source>
        <dbReference type="SAM" id="Phobius"/>
    </source>
</evidence>
<keyword evidence="1" id="KW-1133">Transmembrane helix</keyword>
<feature type="transmembrane region" description="Helical" evidence="1">
    <location>
        <begin position="240"/>
        <end position="263"/>
    </location>
</feature>
<accession>A0A077WIN6</accession>
<feature type="transmembrane region" description="Helical" evidence="1">
    <location>
        <begin position="269"/>
        <end position="293"/>
    </location>
</feature>
<keyword evidence="1" id="KW-0812">Transmembrane</keyword>
<gene>
    <name evidence="2" type="ORF">LRAMOSA09718</name>
</gene>
<keyword evidence="1" id="KW-0472">Membrane</keyword>
<feature type="transmembrane region" description="Helical" evidence="1">
    <location>
        <begin position="86"/>
        <end position="105"/>
    </location>
</feature>
<feature type="transmembrane region" description="Helical" evidence="1">
    <location>
        <begin position="137"/>
        <end position="157"/>
    </location>
</feature>
<dbReference type="AlphaFoldDB" id="A0A077WIN6"/>
<sequence length="331" mass="38468">MNIQESRNVSDNGRQEENITMELHQYEERRLSNRSSGDSTCIIQTDEITSHQEEQGLIEQGQRKKKSRHGNGLTSRQILMRQLGQLLSIIVINIGLPMAIFYVFEIFTTEIIALIVSSVPPLIHVIYVMIRERRVDVLSVIFVLAFALSAALTAVSANARVAILRDSIATVVIAVMFLLTLIPIRTRWFKVYPITHLVNTEMMNEAGPIVWTNEHGQEESMPRSDWTWDHVKRYRIFHCILSFFWGFLLLLQFTAVIMMLFLNATIDQIILYSNIILLIFLLILFPVTAYVMIRMRKHLIQAEEEWRAEHDYYTSDDDSTVYHDHNQQQVE</sequence>
<organism evidence="2">
    <name type="scientific">Lichtheimia ramosa</name>
    <dbReference type="NCBI Taxonomy" id="688394"/>
    <lineage>
        <taxon>Eukaryota</taxon>
        <taxon>Fungi</taxon>
        <taxon>Fungi incertae sedis</taxon>
        <taxon>Mucoromycota</taxon>
        <taxon>Mucoromycotina</taxon>
        <taxon>Mucoromycetes</taxon>
        <taxon>Mucorales</taxon>
        <taxon>Lichtheimiaceae</taxon>
        <taxon>Lichtheimia</taxon>
    </lineage>
</organism>